<sequence length="141" mass="15373">MVAELRDDIDGRGERRGANSEANVERDNSQRAGEVVCFVELGITTLREKRLLSLVDVFPVAMHIRGSCQRFDVDGPRTLSLIGVERLRQLVSIIPNTMRSPPTAGELAQGAGPAVTAPNTYAKSVFPPSTATPLHRVDAWH</sequence>
<evidence type="ECO:0000313" key="3">
    <source>
        <dbReference type="Proteomes" id="UP000249464"/>
    </source>
</evidence>
<name>A0A2X0M8D4_9BASI</name>
<evidence type="ECO:0000313" key="2">
    <source>
        <dbReference type="EMBL" id="SGY66022.1"/>
    </source>
</evidence>
<gene>
    <name evidence="2" type="primary">BQ5605_C004g02613</name>
    <name evidence="2" type="ORF">BQ5605_C004G02613</name>
</gene>
<dbReference type="Proteomes" id="UP000249464">
    <property type="component" value="Unassembled WGS sequence"/>
</dbReference>
<organism evidence="2 3">
    <name type="scientific">Microbotryum silenes-dioicae</name>
    <dbReference type="NCBI Taxonomy" id="796604"/>
    <lineage>
        <taxon>Eukaryota</taxon>
        <taxon>Fungi</taxon>
        <taxon>Dikarya</taxon>
        <taxon>Basidiomycota</taxon>
        <taxon>Pucciniomycotina</taxon>
        <taxon>Microbotryomycetes</taxon>
        <taxon>Microbotryales</taxon>
        <taxon>Microbotryaceae</taxon>
        <taxon>Microbotryum</taxon>
    </lineage>
</organism>
<protein>
    <submittedName>
        <fullName evidence="2">BQ5605_C004g02613 protein</fullName>
    </submittedName>
</protein>
<keyword evidence="3" id="KW-1185">Reference proteome</keyword>
<feature type="region of interest" description="Disordered" evidence="1">
    <location>
        <begin position="1"/>
        <end position="26"/>
    </location>
</feature>
<dbReference type="EMBL" id="FQNC01000046">
    <property type="protein sequence ID" value="SGY66022.1"/>
    <property type="molecule type" value="Genomic_DNA"/>
</dbReference>
<dbReference type="AlphaFoldDB" id="A0A2X0M8D4"/>
<accession>A0A2X0M8D4</accession>
<reference evidence="2 3" key="1">
    <citation type="submission" date="2016-11" db="EMBL/GenBank/DDBJ databases">
        <authorList>
            <person name="Jaros S."/>
            <person name="Januszkiewicz K."/>
            <person name="Wedrychowicz H."/>
        </authorList>
    </citation>
    <scope>NUCLEOTIDE SEQUENCE [LARGE SCALE GENOMIC DNA]</scope>
</reference>
<evidence type="ECO:0000256" key="1">
    <source>
        <dbReference type="SAM" id="MobiDB-lite"/>
    </source>
</evidence>
<proteinExistence type="predicted"/>